<comment type="subunit">
    <text evidence="4">Interacts with LRP4 (via the extracellular domain); the interaction facilitates the inhibition of Wnt signaling. Interacts with LRP5 (via the first two YWTD-EGF repeat domains); the interaction inhibits Wnt-mediated signaling. Interacts with LRP6.</text>
</comment>
<evidence type="ECO:0000313" key="14">
    <source>
        <dbReference type="Proteomes" id="UP001266305"/>
    </source>
</evidence>
<evidence type="ECO:0000313" key="13">
    <source>
        <dbReference type="EMBL" id="KAK2120912.1"/>
    </source>
</evidence>
<protein>
    <recommendedName>
        <fullName evidence="5">Sclerostin</fullName>
    </recommendedName>
</protein>
<keyword evidence="7" id="KW-0358">Heparin-binding</keyword>
<evidence type="ECO:0000256" key="2">
    <source>
        <dbReference type="ARBA" id="ARBA00004613"/>
    </source>
</evidence>
<evidence type="ECO:0000256" key="10">
    <source>
        <dbReference type="ARBA" id="ARBA00023157"/>
    </source>
</evidence>
<dbReference type="InterPro" id="IPR008835">
    <property type="entry name" value="Sclerostin/SOSTDC1"/>
</dbReference>
<evidence type="ECO:0000256" key="4">
    <source>
        <dbReference type="ARBA" id="ARBA00011121"/>
    </source>
</evidence>
<evidence type="ECO:0000256" key="9">
    <source>
        <dbReference type="ARBA" id="ARBA00022729"/>
    </source>
</evidence>
<evidence type="ECO:0000256" key="11">
    <source>
        <dbReference type="ARBA" id="ARBA00023180"/>
    </source>
</evidence>
<keyword evidence="10" id="KW-1015">Disulfide bond</keyword>
<sequence length="173" mass="18705">MKPLGVDWYSHEDQLFKKFPPKSTVGDMVKVFAEDQAIPPNPISAHPGNVSEYSCCKLHFTRYVNDGPSRSTKLVTELMCSGQCGPARLLPNAIGHGKWWRPRGPDFCCIPTTTAPAVQPHARVRCAWWLRASASASPASTTSRSSRTLGGGREAAEGLEATAPRLGCQSQPG</sequence>
<dbReference type="InterPro" id="IPR029034">
    <property type="entry name" value="Cystine-knot_cytokine"/>
</dbReference>
<comment type="similarity">
    <text evidence="3">Belongs to the sclerostin family.</text>
</comment>
<dbReference type="Proteomes" id="UP001266305">
    <property type="component" value="Unassembled WGS sequence"/>
</dbReference>
<evidence type="ECO:0000256" key="7">
    <source>
        <dbReference type="ARBA" id="ARBA00022674"/>
    </source>
</evidence>
<reference evidence="13 14" key="1">
    <citation type="submission" date="2023-05" db="EMBL/GenBank/DDBJ databases">
        <title>B98-5 Cell Line De Novo Hybrid Assembly: An Optical Mapping Approach.</title>
        <authorList>
            <person name="Kananen K."/>
            <person name="Auerbach J.A."/>
            <person name="Kautto E."/>
            <person name="Blachly J.S."/>
        </authorList>
    </citation>
    <scope>NUCLEOTIDE SEQUENCE [LARGE SCALE GENOMIC DNA]</scope>
    <source>
        <strain evidence="13">B95-8</strain>
        <tissue evidence="13">Cell line</tissue>
    </source>
</reference>
<proteinExistence type="inferred from homology"/>
<dbReference type="EMBL" id="JASSZA010000001">
    <property type="protein sequence ID" value="KAK2120912.1"/>
    <property type="molecule type" value="Genomic_DNA"/>
</dbReference>
<dbReference type="PANTHER" id="PTHR14903:SF4">
    <property type="entry name" value="SCLEROSTIN"/>
    <property type="match status" value="1"/>
</dbReference>
<feature type="compositionally biased region" description="Low complexity" evidence="12">
    <location>
        <begin position="135"/>
        <end position="148"/>
    </location>
</feature>
<name>A0ABQ9WGY5_SAGOE</name>
<evidence type="ECO:0000256" key="1">
    <source>
        <dbReference type="ARBA" id="ARBA00002193"/>
    </source>
</evidence>
<comment type="function">
    <text evidence="1">Negative regulator of bone growth that acts through inhibition of Wnt signaling and bone formation.</text>
</comment>
<evidence type="ECO:0000256" key="5">
    <source>
        <dbReference type="ARBA" id="ARBA00018019"/>
    </source>
</evidence>
<keyword evidence="14" id="KW-1185">Reference proteome</keyword>
<organism evidence="13 14">
    <name type="scientific">Saguinus oedipus</name>
    <name type="common">Cotton-top tamarin</name>
    <name type="synonym">Oedipomidas oedipus</name>
    <dbReference type="NCBI Taxonomy" id="9490"/>
    <lineage>
        <taxon>Eukaryota</taxon>
        <taxon>Metazoa</taxon>
        <taxon>Chordata</taxon>
        <taxon>Craniata</taxon>
        <taxon>Vertebrata</taxon>
        <taxon>Euteleostomi</taxon>
        <taxon>Mammalia</taxon>
        <taxon>Eutheria</taxon>
        <taxon>Euarchontoglires</taxon>
        <taxon>Primates</taxon>
        <taxon>Haplorrhini</taxon>
        <taxon>Platyrrhini</taxon>
        <taxon>Cebidae</taxon>
        <taxon>Callitrichinae</taxon>
        <taxon>Saguinus</taxon>
    </lineage>
</organism>
<feature type="region of interest" description="Disordered" evidence="12">
    <location>
        <begin position="135"/>
        <end position="173"/>
    </location>
</feature>
<keyword evidence="6" id="KW-0964">Secreted</keyword>
<comment type="subcellular location">
    <subcellularLocation>
        <location evidence="2">Secreted</location>
    </subcellularLocation>
</comment>
<evidence type="ECO:0000256" key="12">
    <source>
        <dbReference type="SAM" id="MobiDB-lite"/>
    </source>
</evidence>
<dbReference type="Gene3D" id="2.10.90.10">
    <property type="entry name" value="Cystine-knot cytokines"/>
    <property type="match status" value="1"/>
</dbReference>
<keyword evidence="11" id="KW-0325">Glycoprotein</keyword>
<evidence type="ECO:0000256" key="8">
    <source>
        <dbReference type="ARBA" id="ARBA00022687"/>
    </source>
</evidence>
<dbReference type="PANTHER" id="PTHR14903">
    <property type="entry name" value="SCLEROSTIN-RELATED"/>
    <property type="match status" value="1"/>
</dbReference>
<keyword evidence="8" id="KW-0879">Wnt signaling pathway</keyword>
<dbReference type="Pfam" id="PF05463">
    <property type="entry name" value="Sclerostin"/>
    <property type="match status" value="1"/>
</dbReference>
<keyword evidence="9" id="KW-0732">Signal</keyword>
<accession>A0ABQ9WGY5</accession>
<comment type="caution">
    <text evidence="13">The sequence shown here is derived from an EMBL/GenBank/DDBJ whole genome shotgun (WGS) entry which is preliminary data.</text>
</comment>
<gene>
    <name evidence="13" type="ORF">P7K49_002298</name>
</gene>
<evidence type="ECO:0000256" key="3">
    <source>
        <dbReference type="ARBA" id="ARBA00007850"/>
    </source>
</evidence>
<evidence type="ECO:0000256" key="6">
    <source>
        <dbReference type="ARBA" id="ARBA00022525"/>
    </source>
</evidence>